<evidence type="ECO:0008006" key="3">
    <source>
        <dbReference type="Google" id="ProtNLM"/>
    </source>
</evidence>
<name>A0AAV3UQN0_9EURY</name>
<evidence type="ECO:0000313" key="2">
    <source>
        <dbReference type="Proteomes" id="UP001501729"/>
    </source>
</evidence>
<dbReference type="Pfam" id="PF09997">
    <property type="entry name" value="DUF2238"/>
    <property type="match status" value="1"/>
</dbReference>
<comment type="caution">
    <text evidence="1">The sequence shown here is derived from an EMBL/GenBank/DDBJ whole genome shotgun (WGS) entry which is preliminary data.</text>
</comment>
<dbReference type="AlphaFoldDB" id="A0AAV3UQN0"/>
<dbReference type="InterPro" id="IPR014509">
    <property type="entry name" value="YjdF-like"/>
</dbReference>
<reference evidence="1 2" key="1">
    <citation type="journal article" date="2019" name="Int. J. Syst. Evol. Microbiol.">
        <title>The Global Catalogue of Microorganisms (GCM) 10K type strain sequencing project: providing services to taxonomists for standard genome sequencing and annotation.</title>
        <authorList>
            <consortium name="The Broad Institute Genomics Platform"/>
            <consortium name="The Broad Institute Genome Sequencing Center for Infectious Disease"/>
            <person name="Wu L."/>
            <person name="Ma J."/>
        </authorList>
    </citation>
    <scope>NUCLEOTIDE SEQUENCE [LARGE SCALE GENOMIC DNA]</scope>
    <source>
        <strain evidence="1 2">JCM 17504</strain>
    </source>
</reference>
<dbReference type="Proteomes" id="UP001501729">
    <property type="component" value="Unassembled WGS sequence"/>
</dbReference>
<organism evidence="1 2">
    <name type="scientific">Haladaptatus pallidirubidus</name>
    <dbReference type="NCBI Taxonomy" id="1008152"/>
    <lineage>
        <taxon>Archaea</taxon>
        <taxon>Methanobacteriati</taxon>
        <taxon>Methanobacteriota</taxon>
        <taxon>Stenosarchaea group</taxon>
        <taxon>Halobacteria</taxon>
        <taxon>Halobacteriales</taxon>
        <taxon>Haladaptataceae</taxon>
        <taxon>Haladaptatus</taxon>
    </lineage>
</organism>
<gene>
    <name evidence="1" type="ORF">GCM10025751_52610</name>
</gene>
<evidence type="ECO:0000313" key="1">
    <source>
        <dbReference type="EMBL" id="GAA5063838.1"/>
    </source>
</evidence>
<dbReference type="EMBL" id="BAABKX010000030">
    <property type="protein sequence ID" value="GAA5063838.1"/>
    <property type="molecule type" value="Genomic_DNA"/>
</dbReference>
<keyword evidence="2" id="KW-1185">Reference proteome</keyword>
<proteinExistence type="predicted"/>
<protein>
    <recommendedName>
        <fullName evidence="3">DUF2238 domain-containing protein</fullName>
    </recommendedName>
</protein>
<accession>A0AAV3UQN0</accession>
<sequence>MVEFMQISTGQKAERSIKGAIIAVFIAGVRRWNPGAIVNAVIGFAAAYLPDIIERQYDIKFQPWQRVYTGIAMLMHAVGMLGPYDDTWWWDHITHTLSASLLGGAVHVAAQRCGRDPQRSVLTAIVGGGVLWEVMEYAIHGLTDRLDLEPVLIPYSARDTIVDLFFNLLGALLVLLFGDRLLQNFIQDTD</sequence>